<dbReference type="InterPro" id="IPR016181">
    <property type="entry name" value="Acyl_CoA_acyltransferase"/>
</dbReference>
<evidence type="ECO:0000259" key="3">
    <source>
        <dbReference type="PROSITE" id="PS51186"/>
    </source>
</evidence>
<dbReference type="InterPro" id="IPR036390">
    <property type="entry name" value="WH_DNA-bd_sf"/>
</dbReference>
<dbReference type="EMBL" id="CP094358">
    <property type="protein sequence ID" value="UOB17346.1"/>
    <property type="molecule type" value="Genomic_DNA"/>
</dbReference>
<keyword evidence="5" id="KW-1185">Reference proteome</keyword>
<dbReference type="GO" id="GO:0008080">
    <property type="term" value="F:N-acetyltransferase activity"/>
    <property type="evidence" value="ECO:0007669"/>
    <property type="project" value="InterPro"/>
</dbReference>
<dbReference type="SMART" id="SM00347">
    <property type="entry name" value="HTH_MARR"/>
    <property type="match status" value="1"/>
</dbReference>
<feature type="domain" description="N-acetyltransferase" evidence="3">
    <location>
        <begin position="165"/>
        <end position="315"/>
    </location>
</feature>
<dbReference type="Gene3D" id="3.40.630.30">
    <property type="match status" value="1"/>
</dbReference>
<dbReference type="KEGG" id="fbm:MQE35_16615"/>
<dbReference type="CDD" id="cd04301">
    <property type="entry name" value="NAT_SF"/>
    <property type="match status" value="1"/>
</dbReference>
<dbReference type="GO" id="GO:0003700">
    <property type="term" value="F:DNA-binding transcription factor activity"/>
    <property type="evidence" value="ECO:0007669"/>
    <property type="project" value="InterPro"/>
</dbReference>
<dbReference type="InterPro" id="IPR000835">
    <property type="entry name" value="HTH_MarR-typ"/>
</dbReference>
<gene>
    <name evidence="4" type="ORF">MQE35_16615</name>
</gene>
<evidence type="ECO:0000313" key="5">
    <source>
        <dbReference type="Proteomes" id="UP000831290"/>
    </source>
</evidence>
<dbReference type="PROSITE" id="PS50995">
    <property type="entry name" value="HTH_MARR_2"/>
    <property type="match status" value="1"/>
</dbReference>
<dbReference type="AlphaFoldDB" id="A0A9E7A0D3"/>
<dbReference type="Pfam" id="PF12802">
    <property type="entry name" value="MarR_2"/>
    <property type="match status" value="1"/>
</dbReference>
<feature type="domain" description="HTH marR-type" evidence="2">
    <location>
        <begin position="9"/>
        <end position="146"/>
    </location>
</feature>
<accession>A0A9E7A0D3</accession>
<sequence length="315" mass="37395">MDKLKEFQELGLGSRLKRLSEDLMKEINRVYKTFEIDFDPYLFPVFKTIADEKEITTVEITDKLKITQPAITQYINKLKEKNLIITRKDVTDQRKKIIGLSEKGKSIFEKMTPLWKITDITLKKYSSYLNMNFIEQIVVLESALEEHEISKNIISDYKKFLEKEVEIVNYRKEYNKHFKELNIEWLEKYFVVEPHDAKLLENSEETIINKGGHIFFSKIGQEIVGCFCFIKTENDIYELGKMAVTEKYQKRKIGNKMLEFSINFAKSKNWKKIILYSNTKLENAIHLYKKYGFKEVALEKNTPYLRSNIKMELNL</sequence>
<dbReference type="Pfam" id="PF00583">
    <property type="entry name" value="Acetyltransf_1"/>
    <property type="match status" value="1"/>
</dbReference>
<dbReference type="RefSeq" id="WP_255842748.1">
    <property type="nucleotide sequence ID" value="NZ_CP094358.1"/>
</dbReference>
<dbReference type="Gene3D" id="1.10.10.10">
    <property type="entry name" value="Winged helix-like DNA-binding domain superfamily/Winged helix DNA-binding domain"/>
    <property type="match status" value="1"/>
</dbReference>
<dbReference type="PANTHER" id="PTHR13947">
    <property type="entry name" value="GNAT FAMILY N-ACETYLTRANSFERASE"/>
    <property type="match status" value="1"/>
</dbReference>
<dbReference type="InterPro" id="IPR000182">
    <property type="entry name" value="GNAT_dom"/>
</dbReference>
<protein>
    <submittedName>
        <fullName evidence="4">Bifunctional helix-turn-helix transcriptional regulator/GNAT family N-acetyltransferase</fullName>
    </submittedName>
</protein>
<dbReference type="SUPFAM" id="SSF46785">
    <property type="entry name" value="Winged helix' DNA-binding domain"/>
    <property type="match status" value="1"/>
</dbReference>
<dbReference type="Proteomes" id="UP000831290">
    <property type="component" value="Chromosome"/>
</dbReference>
<dbReference type="InterPro" id="IPR011991">
    <property type="entry name" value="ArsR-like_HTH"/>
</dbReference>
<dbReference type="CDD" id="cd00090">
    <property type="entry name" value="HTH_ARSR"/>
    <property type="match status" value="1"/>
</dbReference>
<proteinExistence type="predicted"/>
<dbReference type="InterPro" id="IPR036388">
    <property type="entry name" value="WH-like_DNA-bd_sf"/>
</dbReference>
<dbReference type="PROSITE" id="PS51186">
    <property type="entry name" value="GNAT"/>
    <property type="match status" value="1"/>
</dbReference>
<keyword evidence="1" id="KW-0808">Transferase</keyword>
<reference evidence="4" key="1">
    <citation type="submission" date="2022-03" db="EMBL/GenBank/DDBJ databases">
        <title>Description of Abyssus ytuae gen. nov., sp. nov., a novel member of the family Flavobacteriaceae isolated from the sediment of Mariana Trench.</title>
        <authorList>
            <person name="Zhang J."/>
            <person name="Xu X."/>
        </authorList>
    </citation>
    <scope>NUCLEOTIDE SEQUENCE</scope>
    <source>
        <strain evidence="4">MT3330</strain>
    </source>
</reference>
<dbReference type="SUPFAM" id="SSF55729">
    <property type="entry name" value="Acyl-CoA N-acyltransferases (Nat)"/>
    <property type="match status" value="1"/>
</dbReference>
<dbReference type="InterPro" id="IPR050769">
    <property type="entry name" value="NAT_camello-type"/>
</dbReference>
<organism evidence="4 5">
    <name type="scientific">Abyssalbus ytuae</name>
    <dbReference type="NCBI Taxonomy" id="2926907"/>
    <lineage>
        <taxon>Bacteria</taxon>
        <taxon>Pseudomonadati</taxon>
        <taxon>Bacteroidota</taxon>
        <taxon>Flavobacteriia</taxon>
        <taxon>Flavobacteriales</taxon>
        <taxon>Flavobacteriaceae</taxon>
        <taxon>Abyssalbus</taxon>
    </lineage>
</organism>
<name>A0A9E7A0D3_9FLAO</name>
<evidence type="ECO:0000256" key="1">
    <source>
        <dbReference type="ARBA" id="ARBA00022679"/>
    </source>
</evidence>
<evidence type="ECO:0000313" key="4">
    <source>
        <dbReference type="EMBL" id="UOB17346.1"/>
    </source>
</evidence>
<dbReference type="PANTHER" id="PTHR13947:SF37">
    <property type="entry name" value="LD18367P"/>
    <property type="match status" value="1"/>
</dbReference>
<evidence type="ECO:0000259" key="2">
    <source>
        <dbReference type="PROSITE" id="PS50995"/>
    </source>
</evidence>